<feature type="domain" description="RecA family profile 1" evidence="11">
    <location>
        <begin position="111"/>
        <end position="290"/>
    </location>
</feature>
<dbReference type="Pfam" id="PF08423">
    <property type="entry name" value="Rad51"/>
    <property type="match status" value="1"/>
</dbReference>
<dbReference type="InterPro" id="IPR016467">
    <property type="entry name" value="DNA_recomb/repair_RecA-like"/>
</dbReference>
<dbReference type="InterPro" id="IPR027417">
    <property type="entry name" value="P-loop_NTPase"/>
</dbReference>
<evidence type="ECO:0000256" key="7">
    <source>
        <dbReference type="ARBA" id="ARBA00023172"/>
    </source>
</evidence>
<feature type="non-terminal residue" evidence="12">
    <location>
        <position position="1"/>
    </location>
</feature>
<sequence length="388" mass="42715">YHGGKALVSKQLNNRPNFRSSSSQKDKGNTMNNVDRLDVHPRIIAALKKAKLTSLATILCMSAADLERATKLSFFDIAILLKAVSYSLPCPPMRTALSLYNIQAKGEGSPWGHKLSLGCQILDEFLHGGILKQGITEVTGESSCGKTQICLQLCLTVQLPEEKGGLEGGAVYISTEDVFPSKRLHQLTQCFAKNQASHPSAVKIKFSDNVFIEHAADVDDLRNIINHRLPVLLNRGAIKLVVIDSIAALCRVEYSFGETSKRANVLRSFGAQLHKLSAQYAVPVVCVNQVSDVIQSDKNSGISDGKQRSVIPALGMAWSSMVTMRLMLSRTEQLIQPLNQALDRRDIDPVIKRRLRVIFAPHLPNSTCLFYVSSDGVHGYRENHQEGE</sequence>
<comment type="subcellular location">
    <subcellularLocation>
        <location evidence="1">Nucleus</location>
    </subcellularLocation>
</comment>
<dbReference type="InterPro" id="IPR003593">
    <property type="entry name" value="AAA+_ATPase"/>
</dbReference>
<dbReference type="PANTHER" id="PTHR46487">
    <property type="entry name" value="DNA REPAIR PROTEIN XRCC3"/>
    <property type="match status" value="1"/>
</dbReference>
<keyword evidence="7" id="KW-0233">DNA recombination</keyword>
<protein>
    <recommendedName>
        <fullName evidence="11">RecA family profile 1 domain-containing protein</fullName>
    </recommendedName>
</protein>
<comment type="similarity">
    <text evidence="2">Belongs to the RecA family. RAD51 subfamily.</text>
</comment>
<evidence type="ECO:0000256" key="4">
    <source>
        <dbReference type="ARBA" id="ARBA00022763"/>
    </source>
</evidence>
<gene>
    <name evidence="12" type="ORF">PEVE_00031304</name>
</gene>
<keyword evidence="5" id="KW-0067">ATP-binding</keyword>
<keyword evidence="6" id="KW-0238">DNA-binding</keyword>
<evidence type="ECO:0000313" key="12">
    <source>
        <dbReference type="EMBL" id="CAH3027334.1"/>
    </source>
</evidence>
<comment type="caution">
    <text evidence="12">The sequence shown here is derived from an EMBL/GenBank/DDBJ whole genome shotgun (WGS) entry which is preliminary data.</text>
</comment>
<evidence type="ECO:0000313" key="13">
    <source>
        <dbReference type="Proteomes" id="UP001159427"/>
    </source>
</evidence>
<organism evidence="12 13">
    <name type="scientific">Porites evermanni</name>
    <dbReference type="NCBI Taxonomy" id="104178"/>
    <lineage>
        <taxon>Eukaryota</taxon>
        <taxon>Metazoa</taxon>
        <taxon>Cnidaria</taxon>
        <taxon>Anthozoa</taxon>
        <taxon>Hexacorallia</taxon>
        <taxon>Scleractinia</taxon>
        <taxon>Fungiina</taxon>
        <taxon>Poritidae</taxon>
        <taxon>Porites</taxon>
    </lineage>
</organism>
<dbReference type="PROSITE" id="PS50162">
    <property type="entry name" value="RECA_2"/>
    <property type="match status" value="1"/>
</dbReference>
<dbReference type="SUPFAM" id="SSF52540">
    <property type="entry name" value="P-loop containing nucleoside triphosphate hydrolases"/>
    <property type="match status" value="1"/>
</dbReference>
<dbReference type="Pfam" id="PF26169">
    <property type="entry name" value="HHH_XRCC3_RpoA"/>
    <property type="match status" value="1"/>
</dbReference>
<keyword evidence="4" id="KW-0227">DNA damage</keyword>
<dbReference type="SMART" id="SM00382">
    <property type="entry name" value="AAA"/>
    <property type="match status" value="1"/>
</dbReference>
<keyword evidence="8" id="KW-0234">DNA repair</keyword>
<evidence type="ECO:0000256" key="8">
    <source>
        <dbReference type="ARBA" id="ARBA00023204"/>
    </source>
</evidence>
<dbReference type="EMBL" id="CALNXI010000447">
    <property type="protein sequence ID" value="CAH3027334.1"/>
    <property type="molecule type" value="Genomic_DNA"/>
</dbReference>
<feature type="compositionally biased region" description="Polar residues" evidence="10">
    <location>
        <begin position="10"/>
        <end position="32"/>
    </location>
</feature>
<keyword evidence="9" id="KW-0539">Nucleus</keyword>
<dbReference type="PIRSF" id="PIRSF005856">
    <property type="entry name" value="Rad51"/>
    <property type="match status" value="1"/>
</dbReference>
<dbReference type="CDD" id="cd19491">
    <property type="entry name" value="XRCC3"/>
    <property type="match status" value="1"/>
</dbReference>
<dbReference type="InterPro" id="IPR047348">
    <property type="entry name" value="XRCC3-like_C"/>
</dbReference>
<evidence type="ECO:0000256" key="5">
    <source>
        <dbReference type="ARBA" id="ARBA00022840"/>
    </source>
</evidence>
<name>A0ABN8MJD3_9CNID</name>
<evidence type="ECO:0000256" key="10">
    <source>
        <dbReference type="SAM" id="MobiDB-lite"/>
    </source>
</evidence>
<evidence type="ECO:0000256" key="1">
    <source>
        <dbReference type="ARBA" id="ARBA00004123"/>
    </source>
</evidence>
<dbReference type="Gene3D" id="3.40.50.300">
    <property type="entry name" value="P-loop containing nucleotide triphosphate hydrolases"/>
    <property type="match status" value="1"/>
</dbReference>
<evidence type="ECO:0000256" key="6">
    <source>
        <dbReference type="ARBA" id="ARBA00023125"/>
    </source>
</evidence>
<evidence type="ECO:0000256" key="2">
    <source>
        <dbReference type="ARBA" id="ARBA00007095"/>
    </source>
</evidence>
<evidence type="ECO:0000256" key="9">
    <source>
        <dbReference type="ARBA" id="ARBA00023242"/>
    </source>
</evidence>
<keyword evidence="13" id="KW-1185">Reference proteome</keyword>
<evidence type="ECO:0000256" key="3">
    <source>
        <dbReference type="ARBA" id="ARBA00022741"/>
    </source>
</evidence>
<proteinExistence type="inferred from homology"/>
<reference evidence="12 13" key="1">
    <citation type="submission" date="2022-05" db="EMBL/GenBank/DDBJ databases">
        <authorList>
            <consortium name="Genoscope - CEA"/>
            <person name="William W."/>
        </authorList>
    </citation>
    <scope>NUCLEOTIDE SEQUENCE [LARGE SCALE GENOMIC DNA]</scope>
</reference>
<evidence type="ECO:0000259" key="11">
    <source>
        <dbReference type="PROSITE" id="PS50162"/>
    </source>
</evidence>
<keyword evidence="3" id="KW-0547">Nucleotide-binding</keyword>
<dbReference type="PANTHER" id="PTHR46487:SF1">
    <property type="entry name" value="DNA REPAIR PROTEIN XRCC3"/>
    <property type="match status" value="1"/>
</dbReference>
<dbReference type="InterPro" id="IPR058766">
    <property type="entry name" value="HHH_XRCC3_RAD51B"/>
</dbReference>
<dbReference type="InterPro" id="IPR020588">
    <property type="entry name" value="RecA_ATP-bd"/>
</dbReference>
<dbReference type="InterPro" id="IPR013632">
    <property type="entry name" value="Rad51_C"/>
</dbReference>
<accession>A0ABN8MJD3</accession>
<feature type="region of interest" description="Disordered" evidence="10">
    <location>
        <begin position="1"/>
        <end position="32"/>
    </location>
</feature>
<dbReference type="Proteomes" id="UP001159427">
    <property type="component" value="Unassembled WGS sequence"/>
</dbReference>